<keyword evidence="2" id="KW-1185">Reference proteome</keyword>
<accession>A0A318HBC2</accession>
<reference evidence="2" key="1">
    <citation type="submission" date="2018-05" db="EMBL/GenBank/DDBJ databases">
        <authorList>
            <person name="Deangelis K."/>
            <person name="Huntemann M."/>
            <person name="Clum A."/>
            <person name="Pillay M."/>
            <person name="Palaniappan K."/>
            <person name="Varghese N."/>
            <person name="Mikhailova N."/>
            <person name="Stamatis D."/>
            <person name="Reddy T."/>
            <person name="Daum C."/>
            <person name="Shapiro N."/>
            <person name="Ivanova N."/>
            <person name="Kyrpides N."/>
            <person name="Woyke T."/>
        </authorList>
    </citation>
    <scope>NUCLEOTIDE SEQUENCE [LARGE SCALE GENOMIC DNA]</scope>
    <source>
        <strain evidence="2">GAS496</strain>
    </source>
</reference>
<dbReference type="EMBL" id="QJJU01000019">
    <property type="protein sequence ID" value="PXX05203.1"/>
    <property type="molecule type" value="Genomic_DNA"/>
</dbReference>
<protein>
    <submittedName>
        <fullName evidence="1">Uncharacterized protein</fullName>
    </submittedName>
</protein>
<proteinExistence type="predicted"/>
<gene>
    <name evidence="1" type="ORF">C8E89_119108</name>
</gene>
<organism evidence="1 2">
    <name type="scientific">Mycolicibacterium moriokaense</name>
    <dbReference type="NCBI Taxonomy" id="39691"/>
    <lineage>
        <taxon>Bacteria</taxon>
        <taxon>Bacillati</taxon>
        <taxon>Actinomycetota</taxon>
        <taxon>Actinomycetes</taxon>
        <taxon>Mycobacteriales</taxon>
        <taxon>Mycobacteriaceae</taxon>
        <taxon>Mycolicibacterium</taxon>
    </lineage>
</organism>
<evidence type="ECO:0000313" key="1">
    <source>
        <dbReference type="EMBL" id="PXX05203.1"/>
    </source>
</evidence>
<evidence type="ECO:0000313" key="2">
    <source>
        <dbReference type="Proteomes" id="UP000247781"/>
    </source>
</evidence>
<feature type="non-terminal residue" evidence="1">
    <location>
        <position position="52"/>
    </location>
</feature>
<dbReference type="AlphaFoldDB" id="A0A318HBC2"/>
<comment type="caution">
    <text evidence="1">The sequence shown here is derived from an EMBL/GenBank/DDBJ whole genome shotgun (WGS) entry which is preliminary data.</text>
</comment>
<dbReference type="Proteomes" id="UP000247781">
    <property type="component" value="Unassembled WGS sequence"/>
</dbReference>
<reference evidence="1 2" key="2">
    <citation type="submission" date="2018-06" db="EMBL/GenBank/DDBJ databases">
        <title>Sequencing of bacterial isolates from soil warming experiment in Harvard Forest, Massachusetts, USA.</title>
        <authorList>
            <person name="Deangelis K.PhD."/>
        </authorList>
    </citation>
    <scope>NUCLEOTIDE SEQUENCE [LARGE SCALE GENOMIC DNA]</scope>
    <source>
        <strain evidence="1 2">GAS496</strain>
    </source>
</reference>
<name>A0A318HBC2_9MYCO</name>
<sequence length="52" mass="5231">MMRRAVLWAGVAAATVVAVVAAVVWFSSGASVDEPQRGFAGGSVPVLNADVS</sequence>